<evidence type="ECO:0000256" key="1">
    <source>
        <dbReference type="ARBA" id="ARBA00007812"/>
    </source>
</evidence>
<organism evidence="7 8">
    <name type="scientific">Marinobacter similis</name>
    <dbReference type="NCBI Taxonomy" id="1420916"/>
    <lineage>
        <taxon>Bacteria</taxon>
        <taxon>Pseudomonadati</taxon>
        <taxon>Pseudomonadota</taxon>
        <taxon>Gammaproteobacteria</taxon>
        <taxon>Pseudomonadales</taxon>
        <taxon>Marinobacteraceae</taxon>
        <taxon>Marinobacter</taxon>
    </lineage>
</organism>
<feature type="domain" description="Thiamine pyrophosphate enzyme N-terminal TPP-binding" evidence="6">
    <location>
        <begin position="4"/>
        <end position="116"/>
    </location>
</feature>
<dbReference type="Pfam" id="PF00205">
    <property type="entry name" value="TPP_enzyme_M"/>
    <property type="match status" value="1"/>
</dbReference>
<dbReference type="CDD" id="cd07035">
    <property type="entry name" value="TPP_PYR_POX_like"/>
    <property type="match status" value="1"/>
</dbReference>
<dbReference type="GO" id="GO:0050660">
    <property type="term" value="F:flavin adenine dinucleotide binding"/>
    <property type="evidence" value="ECO:0007669"/>
    <property type="project" value="TreeGrafter"/>
</dbReference>
<dbReference type="EMBL" id="CP007151">
    <property type="protein sequence ID" value="AHI29529.1"/>
    <property type="molecule type" value="Genomic_DNA"/>
</dbReference>
<dbReference type="SUPFAM" id="SSF52518">
    <property type="entry name" value="Thiamin diphosphate-binding fold (THDP-binding)"/>
    <property type="match status" value="2"/>
</dbReference>
<dbReference type="AlphaFoldDB" id="W5YKY8"/>
<evidence type="ECO:0000259" key="5">
    <source>
        <dbReference type="Pfam" id="PF02775"/>
    </source>
</evidence>
<reference evidence="7 8" key="1">
    <citation type="journal article" date="2014" name="Genome Announc.">
        <title>Draft Genome Sequences of Marinobacter similis A3d10T and Marinobacter salarius R9SW1T.</title>
        <authorList>
            <person name="Ivanova E.P."/>
            <person name="Ng H.J."/>
            <person name="Webb H.K."/>
            <person name="Feng G."/>
            <person name="Oshima K."/>
            <person name="Hattori M."/>
            <person name="Ohkuma M."/>
            <person name="Sergeev A.F."/>
            <person name="Mikhailov V.V."/>
            <person name="Crawford R.J."/>
            <person name="Sawabe T."/>
        </authorList>
    </citation>
    <scope>NUCLEOTIDE SEQUENCE [LARGE SCALE GENOMIC DNA]</scope>
    <source>
        <strain evidence="7 8">A3d10</strain>
    </source>
</reference>
<proteinExistence type="inferred from homology"/>
<gene>
    <name evidence="7" type="ORF">AU14_15945</name>
</gene>
<dbReference type="InterPro" id="IPR012000">
    <property type="entry name" value="Thiamin_PyroP_enz_cen_dom"/>
</dbReference>
<dbReference type="Gene3D" id="3.40.50.1220">
    <property type="entry name" value="TPP-binding domain"/>
    <property type="match status" value="1"/>
</dbReference>
<dbReference type="CDD" id="cd00568">
    <property type="entry name" value="TPP_enzymes"/>
    <property type="match status" value="1"/>
</dbReference>
<dbReference type="OrthoDB" id="9785953at2"/>
<dbReference type="GO" id="GO:0030976">
    <property type="term" value="F:thiamine pyrophosphate binding"/>
    <property type="evidence" value="ECO:0007669"/>
    <property type="project" value="InterPro"/>
</dbReference>
<evidence type="ECO:0000259" key="4">
    <source>
        <dbReference type="Pfam" id="PF00205"/>
    </source>
</evidence>
<keyword evidence="2 3" id="KW-0786">Thiamine pyrophosphate</keyword>
<dbReference type="KEGG" id="msx:AU14_15945"/>
<dbReference type="PANTHER" id="PTHR18968:SF13">
    <property type="entry name" value="ACETOLACTATE SYNTHASE CATALYTIC SUBUNIT, MITOCHONDRIAL"/>
    <property type="match status" value="1"/>
</dbReference>
<dbReference type="HOGENOM" id="CLU_013748_1_3_6"/>
<dbReference type="GO" id="GO:0009099">
    <property type="term" value="P:L-valine biosynthetic process"/>
    <property type="evidence" value="ECO:0007669"/>
    <property type="project" value="TreeGrafter"/>
</dbReference>
<protein>
    <submittedName>
        <fullName evidence="7">Thiamine pyrophosphate-requiring enzyme</fullName>
    </submittedName>
</protein>
<dbReference type="InterPro" id="IPR045229">
    <property type="entry name" value="TPP_enz"/>
</dbReference>
<dbReference type="SUPFAM" id="SSF52467">
    <property type="entry name" value="DHS-like NAD/FAD-binding domain"/>
    <property type="match status" value="1"/>
</dbReference>
<comment type="similarity">
    <text evidence="1 3">Belongs to the TPP enzyme family.</text>
</comment>
<dbReference type="STRING" id="1420916.AU14_15945"/>
<dbReference type="GO" id="GO:0003984">
    <property type="term" value="F:acetolactate synthase activity"/>
    <property type="evidence" value="ECO:0007669"/>
    <property type="project" value="TreeGrafter"/>
</dbReference>
<dbReference type="GO" id="GO:0005948">
    <property type="term" value="C:acetolactate synthase complex"/>
    <property type="evidence" value="ECO:0007669"/>
    <property type="project" value="TreeGrafter"/>
</dbReference>
<dbReference type="InterPro" id="IPR011766">
    <property type="entry name" value="TPP_enzyme_TPP-bd"/>
</dbReference>
<dbReference type="Pfam" id="PF02776">
    <property type="entry name" value="TPP_enzyme_N"/>
    <property type="match status" value="1"/>
</dbReference>
<dbReference type="Proteomes" id="UP000061489">
    <property type="component" value="Chromosome"/>
</dbReference>
<dbReference type="InterPro" id="IPR029061">
    <property type="entry name" value="THDP-binding"/>
</dbReference>
<dbReference type="InterPro" id="IPR029035">
    <property type="entry name" value="DHS-like_NAD/FAD-binding_dom"/>
</dbReference>
<dbReference type="Pfam" id="PF02775">
    <property type="entry name" value="TPP_enzyme_C"/>
    <property type="match status" value="1"/>
</dbReference>
<evidence type="ECO:0000256" key="2">
    <source>
        <dbReference type="ARBA" id="ARBA00023052"/>
    </source>
</evidence>
<keyword evidence="8" id="KW-1185">Reference proteome</keyword>
<accession>W5YKY8</accession>
<dbReference type="GO" id="GO:0000287">
    <property type="term" value="F:magnesium ion binding"/>
    <property type="evidence" value="ECO:0007669"/>
    <property type="project" value="InterPro"/>
</dbReference>
<evidence type="ECO:0000313" key="8">
    <source>
        <dbReference type="Proteomes" id="UP000061489"/>
    </source>
</evidence>
<evidence type="ECO:0000259" key="6">
    <source>
        <dbReference type="Pfam" id="PF02776"/>
    </source>
</evidence>
<name>W5YKY8_9GAMM</name>
<dbReference type="InterPro" id="IPR012001">
    <property type="entry name" value="Thiamin_PyroP_enz_TPP-bd_dom"/>
</dbReference>
<dbReference type="FunFam" id="3.40.50.970:FF:000007">
    <property type="entry name" value="Acetolactate synthase"/>
    <property type="match status" value="1"/>
</dbReference>
<sequence length="574" mass="61725">MLDCGDLILRYLERLGVAYVFGVPGGSIEPFYNALARSERQGGIRAVTARHETGAAFMADGYARETGRIGVCCATAGPGSTNLLTGVANAYADNIPMLVITAQTSLNRFGQGAFQESSCTGINTLDMFASCTRYNTLISHPEQLESKLLHALSHALGQQPGPVHLAIPLDVMRHTVEDASMALGLTAFIPNEVVPDSGSVQRVVSDLTDVMQATIVLGEDAIHSADQWIQLAELRHWNLVTTPRAKGLVNSFHPQYRGVFGFAGHQSATEALKPENADRVIMVGAALDEVSTAGWSPDGLLSARLIHLSRNPGHLTRATMAGHVVLGEPRHVAEALLKDLGELENRASLIDWDFTDGVPEFVEGRFRESCFDTSGPVKPQALMTYLSKACPETTRTLFDTGNSFLWGIHHWNVGQPGRPLPSRNLFHIGVGFASMGWAIGASVGIALAAGDAPVLCVTGDGSYLMSGQELTTAAQENCNVLMVILNDSSLGMIRHGQVLGDAEPIANELPRVDYAKMAEAIGVESYRITTLEDLHELDLTSILARPGPCLLDVLIDRDESPPMGVRMKVLNETK</sequence>
<dbReference type="GO" id="GO:0009097">
    <property type="term" value="P:isoleucine biosynthetic process"/>
    <property type="evidence" value="ECO:0007669"/>
    <property type="project" value="TreeGrafter"/>
</dbReference>
<dbReference type="PANTHER" id="PTHR18968">
    <property type="entry name" value="THIAMINE PYROPHOSPHATE ENZYMES"/>
    <property type="match status" value="1"/>
</dbReference>
<evidence type="ECO:0000256" key="3">
    <source>
        <dbReference type="RuleBase" id="RU362132"/>
    </source>
</evidence>
<evidence type="ECO:0000313" key="7">
    <source>
        <dbReference type="EMBL" id="AHI29529.1"/>
    </source>
</evidence>
<feature type="domain" description="Thiamine pyrophosphate enzyme TPP-binding" evidence="5">
    <location>
        <begin position="399"/>
        <end position="553"/>
    </location>
</feature>
<dbReference type="Gene3D" id="3.40.50.970">
    <property type="match status" value="2"/>
</dbReference>
<feature type="domain" description="Thiamine pyrophosphate enzyme central" evidence="4">
    <location>
        <begin position="201"/>
        <end position="336"/>
    </location>
</feature>
<dbReference type="RefSeq" id="WP_041342249.1">
    <property type="nucleotide sequence ID" value="NZ_CP007151.1"/>
</dbReference>